<dbReference type="GO" id="GO:0000447">
    <property type="term" value="P:endonucleolytic cleavage in ITS1 to separate SSU-rRNA from 5.8S rRNA and LSU-rRNA from tricistronic rRNA transcript (SSU-rRNA, 5.8S rRNA, LSU-rRNA)"/>
    <property type="evidence" value="ECO:0007669"/>
    <property type="project" value="TreeGrafter"/>
</dbReference>
<dbReference type="PANTHER" id="PTHR15396:SF1">
    <property type="entry name" value="RIBONUCLEASE P PROTEIN SUBUNIT P40"/>
    <property type="match status" value="1"/>
</dbReference>
<evidence type="ECO:0000256" key="1">
    <source>
        <dbReference type="SAM" id="MobiDB-lite"/>
    </source>
</evidence>
<evidence type="ECO:0000313" key="3">
    <source>
        <dbReference type="Proteomes" id="UP001146120"/>
    </source>
</evidence>
<reference evidence="2" key="1">
    <citation type="submission" date="2022-11" db="EMBL/GenBank/DDBJ databases">
        <authorList>
            <person name="Morgan W.R."/>
            <person name="Tartar A."/>
        </authorList>
    </citation>
    <scope>NUCLEOTIDE SEQUENCE</scope>
    <source>
        <strain evidence="2">ARSEF 373</strain>
    </source>
</reference>
<dbReference type="InterPro" id="IPR013893">
    <property type="entry name" value="RNase_P_Rpp40"/>
</dbReference>
<dbReference type="EMBL" id="DAKRPA010000065">
    <property type="protein sequence ID" value="DBA00378.1"/>
    <property type="molecule type" value="Genomic_DNA"/>
</dbReference>
<protein>
    <submittedName>
        <fullName evidence="2">Uncharacterized protein</fullName>
    </submittedName>
</protein>
<dbReference type="AlphaFoldDB" id="A0AAV2Z4V2"/>
<dbReference type="Proteomes" id="UP001146120">
    <property type="component" value="Unassembled WGS sequence"/>
</dbReference>
<dbReference type="Pfam" id="PF08584">
    <property type="entry name" value="Ribonuc_P_40"/>
    <property type="match status" value="1"/>
</dbReference>
<proteinExistence type="predicted"/>
<name>A0AAV2Z4V2_9STRA</name>
<dbReference type="GO" id="GO:0001682">
    <property type="term" value="P:tRNA 5'-leader removal"/>
    <property type="evidence" value="ECO:0007669"/>
    <property type="project" value="InterPro"/>
</dbReference>
<dbReference type="GO" id="GO:0000171">
    <property type="term" value="F:ribonuclease MRP activity"/>
    <property type="evidence" value="ECO:0007669"/>
    <property type="project" value="TreeGrafter"/>
</dbReference>
<organism evidence="2 3">
    <name type="scientific">Lagenidium giganteum</name>
    <dbReference type="NCBI Taxonomy" id="4803"/>
    <lineage>
        <taxon>Eukaryota</taxon>
        <taxon>Sar</taxon>
        <taxon>Stramenopiles</taxon>
        <taxon>Oomycota</taxon>
        <taxon>Peronosporomycetes</taxon>
        <taxon>Pythiales</taxon>
        <taxon>Pythiaceae</taxon>
    </lineage>
</organism>
<accession>A0AAV2Z4V2</accession>
<keyword evidence="3" id="KW-1185">Reference proteome</keyword>
<dbReference type="GO" id="GO:0030681">
    <property type="term" value="C:multimeric ribonuclease P complex"/>
    <property type="evidence" value="ECO:0007669"/>
    <property type="project" value="TreeGrafter"/>
</dbReference>
<comment type="caution">
    <text evidence="2">The sequence shown here is derived from an EMBL/GenBank/DDBJ whole genome shotgun (WGS) entry which is preliminary data.</text>
</comment>
<dbReference type="GO" id="GO:0000172">
    <property type="term" value="C:ribonuclease MRP complex"/>
    <property type="evidence" value="ECO:0007669"/>
    <property type="project" value="TreeGrafter"/>
</dbReference>
<feature type="region of interest" description="Disordered" evidence="1">
    <location>
        <begin position="1"/>
        <end position="23"/>
    </location>
</feature>
<evidence type="ECO:0000313" key="2">
    <source>
        <dbReference type="EMBL" id="DBA00378.1"/>
    </source>
</evidence>
<reference evidence="2" key="2">
    <citation type="journal article" date="2023" name="Microbiol Resour">
        <title>Decontamination and Annotation of the Draft Genome Sequence of the Oomycete Lagenidium giganteum ARSEF 373.</title>
        <authorList>
            <person name="Morgan W.R."/>
            <person name="Tartar A."/>
        </authorList>
    </citation>
    <scope>NUCLEOTIDE SEQUENCE</scope>
    <source>
        <strain evidence="2">ARSEF 373</strain>
    </source>
</reference>
<gene>
    <name evidence="2" type="ORF">N0F65_000563</name>
</gene>
<feature type="compositionally biased region" description="Basic and acidic residues" evidence="1">
    <location>
        <begin position="13"/>
        <end position="23"/>
    </location>
</feature>
<dbReference type="GO" id="GO:0004526">
    <property type="term" value="F:ribonuclease P activity"/>
    <property type="evidence" value="ECO:0007669"/>
    <property type="project" value="TreeGrafter"/>
</dbReference>
<dbReference type="PANTHER" id="PTHR15396">
    <property type="entry name" value="RIBONUCLEASE P PROTEIN SUBUNIT P40"/>
    <property type="match status" value="1"/>
</dbReference>
<sequence>MAGGGQKRAKDRKPREHERDVDAAVPQDKRAIVWHSHMEHVRSRHAEIVRTHVLTQQVEVVLPSAAGVDKARSLRWETSFYYQVCAPLSMLLTRRFVCEYVAHGSVYMIAKNVAIDGSNSAVLLPSGQLLLLLDVDTYQALGLPGAKYGAFTPAASQSAHKKRSQRYVVTIDLKSPAFTGEDEANALRQRVLHCLDTKFAPLEMLVCAYNERGVTRTIIFGDDDTIERQRIEVNGELTHFQDVMVPLFDQLDASLMDDKERMTELKVVVQGAHEWLGVVANRLEDLLRHEAVEEYVSMFTRPSDAFEFQPQQELAAVRWRGVIATEFCENLLDKLRAAVKASEVPWAAMTVWGVPDVIASGQNAEGKLLEHGYLVNGTNNYTLLLLPGGEYFSIQTLGPHDTTA</sequence>